<dbReference type="Gene3D" id="1.20.140.160">
    <property type="match status" value="1"/>
</dbReference>
<feature type="domain" description="RNA polymerase sigma-70 region 4" evidence="1">
    <location>
        <begin position="132"/>
        <end position="175"/>
    </location>
</feature>
<keyword evidence="3" id="KW-1185">Reference proteome</keyword>
<dbReference type="PATRIC" id="fig|1423727.3.peg.1874"/>
<dbReference type="GO" id="GO:0003700">
    <property type="term" value="F:DNA-binding transcription factor activity"/>
    <property type="evidence" value="ECO:0007669"/>
    <property type="project" value="InterPro"/>
</dbReference>
<dbReference type="InterPro" id="IPR007630">
    <property type="entry name" value="RNA_pol_sigma70_r4"/>
</dbReference>
<dbReference type="OrthoDB" id="2326319at2"/>
<evidence type="ECO:0000313" key="3">
    <source>
        <dbReference type="Proteomes" id="UP000051672"/>
    </source>
</evidence>
<evidence type="ECO:0000259" key="1">
    <source>
        <dbReference type="Pfam" id="PF04545"/>
    </source>
</evidence>
<dbReference type="InterPro" id="IPR013324">
    <property type="entry name" value="RNA_pol_sigma_r3/r4-like"/>
</dbReference>
<protein>
    <recommendedName>
        <fullName evidence="1">RNA polymerase sigma-70 region 4 domain-containing protein</fullName>
    </recommendedName>
</protein>
<name>A0A0R2B585_9LACO</name>
<dbReference type="GO" id="GO:0006352">
    <property type="term" value="P:DNA-templated transcription initiation"/>
    <property type="evidence" value="ECO:0007669"/>
    <property type="project" value="InterPro"/>
</dbReference>
<dbReference type="Proteomes" id="UP000051672">
    <property type="component" value="Unassembled WGS sequence"/>
</dbReference>
<dbReference type="InterPro" id="IPR014284">
    <property type="entry name" value="RNA_pol_sigma-70_dom"/>
</dbReference>
<accession>A0A0R2B585</accession>
<gene>
    <name evidence="2" type="ORF">FC34_GL001849</name>
</gene>
<dbReference type="Pfam" id="PF04545">
    <property type="entry name" value="Sigma70_r4"/>
    <property type="match status" value="1"/>
</dbReference>
<dbReference type="EMBL" id="AYZQ01000006">
    <property type="protein sequence ID" value="KRM71158.1"/>
    <property type="molecule type" value="Genomic_DNA"/>
</dbReference>
<evidence type="ECO:0000313" key="2">
    <source>
        <dbReference type="EMBL" id="KRM71158.1"/>
    </source>
</evidence>
<dbReference type="NCBIfam" id="TIGR02937">
    <property type="entry name" value="sigma70-ECF"/>
    <property type="match status" value="1"/>
</dbReference>
<proteinExistence type="predicted"/>
<dbReference type="AlphaFoldDB" id="A0A0R2B585"/>
<sequence>MGRNLDVETMQNRYQAGFDLFLANKAVVYGALARMAVPRFASNYDDLFHDGMLIFVKYRDPTNTPEAIKKFNRLAGYFVYKTLISRAKDQSRRRQTAFTVDTDTLTIMAEDTAYLASDRLQTNNLLTLVYADLTSTERQVLLLRYFDQFNNTEIASRLAISHQRVGRIRNQILTKYQRLLIEQRN</sequence>
<comment type="caution">
    <text evidence="2">The sequence shown here is derived from an EMBL/GenBank/DDBJ whole genome shotgun (WGS) entry which is preliminary data.</text>
</comment>
<reference evidence="2 3" key="1">
    <citation type="journal article" date="2015" name="Genome Announc.">
        <title>Expanding the biotechnology potential of lactobacilli through comparative genomics of 213 strains and associated genera.</title>
        <authorList>
            <person name="Sun Z."/>
            <person name="Harris H.M."/>
            <person name="McCann A."/>
            <person name="Guo C."/>
            <person name="Argimon S."/>
            <person name="Zhang W."/>
            <person name="Yang X."/>
            <person name="Jeffery I.B."/>
            <person name="Cooney J.C."/>
            <person name="Kagawa T.F."/>
            <person name="Liu W."/>
            <person name="Song Y."/>
            <person name="Salvetti E."/>
            <person name="Wrobel A."/>
            <person name="Rasinkangas P."/>
            <person name="Parkhill J."/>
            <person name="Rea M.C."/>
            <person name="O'Sullivan O."/>
            <person name="Ritari J."/>
            <person name="Douillard F.P."/>
            <person name="Paul Ross R."/>
            <person name="Yang R."/>
            <person name="Briner A.E."/>
            <person name="Felis G.E."/>
            <person name="de Vos W.M."/>
            <person name="Barrangou R."/>
            <person name="Klaenhammer T.R."/>
            <person name="Caufield P.W."/>
            <person name="Cui Y."/>
            <person name="Zhang H."/>
            <person name="O'Toole P.W."/>
        </authorList>
    </citation>
    <scope>NUCLEOTIDE SEQUENCE [LARGE SCALE GENOMIC DNA]</scope>
    <source>
        <strain evidence="2 3">DSM 23927</strain>
    </source>
</reference>
<dbReference type="SUPFAM" id="SSF88659">
    <property type="entry name" value="Sigma3 and sigma4 domains of RNA polymerase sigma factors"/>
    <property type="match status" value="1"/>
</dbReference>
<organism evidence="2 3">
    <name type="scientific">Lacticaseibacillus brantae DSM 23927</name>
    <dbReference type="NCBI Taxonomy" id="1423727"/>
    <lineage>
        <taxon>Bacteria</taxon>
        <taxon>Bacillati</taxon>
        <taxon>Bacillota</taxon>
        <taxon>Bacilli</taxon>
        <taxon>Lactobacillales</taxon>
        <taxon>Lactobacillaceae</taxon>
        <taxon>Lacticaseibacillus</taxon>
    </lineage>
</organism>